<name>A0A2I2KTP3_9ACTN</name>
<dbReference type="EMBL" id="FZMO01000223">
    <property type="protein sequence ID" value="SNQ49019.1"/>
    <property type="molecule type" value="Genomic_DNA"/>
</dbReference>
<evidence type="ECO:0000313" key="3">
    <source>
        <dbReference type="Proteomes" id="UP000234331"/>
    </source>
</evidence>
<gene>
    <name evidence="2" type="ORF">FRACA_30023</name>
</gene>
<sequence length="62" mass="6723">MVTAVSYRSGEPGSLRPPAGSCMHLHHVERMEADCYFALLRMTLSMDGHAGEPRVGSGLHVI</sequence>
<evidence type="ECO:0000256" key="1">
    <source>
        <dbReference type="SAM" id="MobiDB-lite"/>
    </source>
</evidence>
<evidence type="ECO:0000313" key="2">
    <source>
        <dbReference type="EMBL" id="SNQ49019.1"/>
    </source>
</evidence>
<reference evidence="2 3" key="1">
    <citation type="submission" date="2017-06" db="EMBL/GenBank/DDBJ databases">
        <authorList>
            <person name="Kim H.J."/>
            <person name="Triplett B.A."/>
        </authorList>
    </citation>
    <scope>NUCLEOTIDE SEQUENCE [LARGE SCALE GENOMIC DNA]</scope>
    <source>
        <strain evidence="2">FRACA_ARgP5</strain>
    </source>
</reference>
<organism evidence="2 3">
    <name type="scientific">Frankia canadensis</name>
    <dbReference type="NCBI Taxonomy" id="1836972"/>
    <lineage>
        <taxon>Bacteria</taxon>
        <taxon>Bacillati</taxon>
        <taxon>Actinomycetota</taxon>
        <taxon>Actinomycetes</taxon>
        <taxon>Frankiales</taxon>
        <taxon>Frankiaceae</taxon>
        <taxon>Frankia</taxon>
    </lineage>
</organism>
<feature type="region of interest" description="Disordered" evidence="1">
    <location>
        <begin position="1"/>
        <end position="20"/>
    </location>
</feature>
<dbReference type="Proteomes" id="UP000234331">
    <property type="component" value="Unassembled WGS sequence"/>
</dbReference>
<dbReference type="AlphaFoldDB" id="A0A2I2KTP3"/>
<keyword evidence="3" id="KW-1185">Reference proteome</keyword>
<accession>A0A2I2KTP3</accession>
<proteinExistence type="predicted"/>
<protein>
    <submittedName>
        <fullName evidence="2">Uncharacterized protein</fullName>
    </submittedName>
</protein>